<keyword evidence="4" id="KW-1185">Reference proteome</keyword>
<feature type="compositionally biased region" description="Polar residues" evidence="2">
    <location>
        <begin position="633"/>
        <end position="679"/>
    </location>
</feature>
<feature type="compositionally biased region" description="Low complexity" evidence="2">
    <location>
        <begin position="223"/>
        <end position="234"/>
    </location>
</feature>
<proteinExistence type="predicted"/>
<feature type="compositionally biased region" description="Basic and acidic residues" evidence="2">
    <location>
        <begin position="607"/>
        <end position="630"/>
    </location>
</feature>
<feature type="compositionally biased region" description="Basic and acidic residues" evidence="2">
    <location>
        <begin position="282"/>
        <end position="293"/>
    </location>
</feature>
<dbReference type="RefSeq" id="XP_019833051.2">
    <property type="nucleotide sequence ID" value="XM_019977492.2"/>
</dbReference>
<dbReference type="PROSITE" id="PS50021">
    <property type="entry name" value="CH"/>
    <property type="match status" value="1"/>
</dbReference>
<dbReference type="Gene3D" id="1.10.418.10">
    <property type="entry name" value="Calponin-like domain"/>
    <property type="match status" value="1"/>
</dbReference>
<dbReference type="SMART" id="SM00033">
    <property type="entry name" value="CH"/>
    <property type="match status" value="1"/>
</dbReference>
<dbReference type="InterPro" id="IPR036872">
    <property type="entry name" value="CH_dom_sf"/>
</dbReference>
<dbReference type="Pfam" id="PF12510">
    <property type="entry name" value="Smoothelin"/>
    <property type="match status" value="3"/>
</dbReference>
<evidence type="ECO:0000256" key="1">
    <source>
        <dbReference type="SAM" id="Coils"/>
    </source>
</evidence>
<dbReference type="SUPFAM" id="SSF47576">
    <property type="entry name" value="Calponin-homology domain, CH-domain"/>
    <property type="match status" value="1"/>
</dbReference>
<dbReference type="Pfam" id="PF00307">
    <property type="entry name" value="CH"/>
    <property type="match status" value="1"/>
</dbReference>
<organism evidence="4 5">
    <name type="scientific">Bos indicus</name>
    <name type="common">Zebu</name>
    <dbReference type="NCBI Taxonomy" id="9915"/>
    <lineage>
        <taxon>Eukaryota</taxon>
        <taxon>Metazoa</taxon>
        <taxon>Chordata</taxon>
        <taxon>Craniata</taxon>
        <taxon>Vertebrata</taxon>
        <taxon>Euteleostomi</taxon>
        <taxon>Mammalia</taxon>
        <taxon>Eutheria</taxon>
        <taxon>Laurasiatheria</taxon>
        <taxon>Artiodactyla</taxon>
        <taxon>Ruminantia</taxon>
        <taxon>Pecora</taxon>
        <taxon>Bovidae</taxon>
        <taxon>Bovinae</taxon>
        <taxon>Bos</taxon>
    </lineage>
</organism>
<feature type="compositionally biased region" description="Low complexity" evidence="2">
    <location>
        <begin position="692"/>
        <end position="709"/>
    </location>
</feature>
<feature type="domain" description="Calponin-homology (CH)" evidence="3">
    <location>
        <begin position="788"/>
        <end position="894"/>
    </location>
</feature>
<dbReference type="PANTHER" id="PTHR23167">
    <property type="entry name" value="CALPONIN HOMOLOGY DOMAIN-CONTAINING PROTEIN DDB_G0272472-RELATED"/>
    <property type="match status" value="1"/>
</dbReference>
<protein>
    <submittedName>
        <fullName evidence="5">Smoothelin isoform X4</fullName>
    </submittedName>
</protein>
<evidence type="ECO:0000313" key="5">
    <source>
        <dbReference type="RefSeq" id="XP_019833051.2"/>
    </source>
</evidence>
<dbReference type="InterPro" id="IPR050540">
    <property type="entry name" value="F-actin_Monoox_Mical"/>
</dbReference>
<evidence type="ECO:0000259" key="3">
    <source>
        <dbReference type="PROSITE" id="PS50021"/>
    </source>
</evidence>
<feature type="compositionally biased region" description="Polar residues" evidence="2">
    <location>
        <begin position="299"/>
        <end position="314"/>
    </location>
</feature>
<dbReference type="PANTHER" id="PTHR23167:SF52">
    <property type="entry name" value="SMOOTHELIN"/>
    <property type="match status" value="1"/>
</dbReference>
<dbReference type="GeneID" id="109571206"/>
<feature type="compositionally biased region" description="Pro residues" evidence="2">
    <location>
        <begin position="235"/>
        <end position="255"/>
    </location>
</feature>
<accession>A0A6P5D451</accession>
<feature type="compositionally biased region" description="Low complexity" evidence="2">
    <location>
        <begin position="167"/>
        <end position="188"/>
    </location>
</feature>
<evidence type="ECO:0000313" key="4">
    <source>
        <dbReference type="Proteomes" id="UP001652663"/>
    </source>
</evidence>
<feature type="region of interest" description="Disordered" evidence="2">
    <location>
        <begin position="132"/>
        <end position="437"/>
    </location>
</feature>
<evidence type="ECO:0000256" key="2">
    <source>
        <dbReference type="SAM" id="MobiDB-lite"/>
    </source>
</evidence>
<feature type="coiled-coil region" evidence="1">
    <location>
        <begin position="30"/>
        <end position="59"/>
    </location>
</feature>
<name>A0A6P5D451_BOSIN</name>
<dbReference type="InterPro" id="IPR001715">
    <property type="entry name" value="CH_dom"/>
</dbReference>
<dbReference type="CDD" id="cd21259">
    <property type="entry name" value="CH_SMTNB"/>
    <property type="match status" value="1"/>
</dbReference>
<dbReference type="Proteomes" id="UP001652663">
    <property type="component" value="Chromosome 17"/>
</dbReference>
<sequence length="904" mass="97776">MADETLAGLDEGALRKLLEVTTDLAERRRIRSAIRELQRQELEREEEALASKRFRAERQDNKENWLHSQQREAEQRAALARLAGRLESMNDVEELTALLRGAAEYEERKLIRAAIRRVRAQEIEAATLAGRLYSGRPNSGSREDSKGQAARRLEPCEVPKPEEQKQQVEVPEPTPTPSSSSRDVTTVTLLLRAPPRDTPSPPASADGSPTTTSPEPPLEPAEEALCPAPEALGSPEPPPSPPRATSPEPQEPPATPSTDGQVVDKFPPSPTEPPAAQGPTKGRSDTKRADLADPRPCQLSLSVLSPRQPAQNREPTPLASGPSPFQRAGSVRDRVLKFTSDSPMAAGLQEGPPRAALGPSTPARLPGPSHTSTTPAASSSSSSGPSSRGTARPLAQLQSCPREEGPRGRGLAVRSLENRAGGPVAGSEEPSAPLPVAVGAAEPGASMKTTFTIEIKDGRGQASTGRVLLPTGNQRAELTLGLRAPPTLISTSSGGKSTITHISSPGNLARLGSVTHVTSFSPASLGSRGGCSIKMEPEPAEPPSATVEVANGAEQTRVDKAPGSRSRLSAEELMAIEDESVLDKMLDQTTDFEERKLIRAALRELRQRKRDQRDKERERRLQEARARPGEGRGNTTTKTSTRHSQQTADGSAVSTVTKTERLVQSNDGTRTARTTTVESSFVRRSENGGGSTMMQTKTFSSSSSKKMGSIFDREDEASPRSGSLAALEKRQAEKKKELMKAQSLPKTSASQARKAMIEKLEKEGAAGSPGGPRMAVQRSTSFGVPNANSIKQMLLDWCRAKTRGYEHVDIQNFSSSWSDGMAFCALVHNFFPEAFDYGQLSPQNRRQNFEVAFSSAETHADCPQLLDTEDMVRLREPDWKCVYTYIQEFYRCLVQKGLVKTKKS</sequence>
<reference evidence="5" key="1">
    <citation type="submission" date="2025-08" db="UniProtKB">
        <authorList>
            <consortium name="RefSeq"/>
        </authorList>
    </citation>
    <scope>IDENTIFICATION</scope>
    <source>
        <tissue evidence="5">Blood</tissue>
    </source>
</reference>
<keyword evidence="1" id="KW-0175">Coiled coil</keyword>
<dbReference type="AlphaFoldDB" id="A0A6P5D451"/>
<gene>
    <name evidence="5" type="primary">SMTN</name>
</gene>
<feature type="compositionally biased region" description="Basic and acidic residues" evidence="2">
    <location>
        <begin position="141"/>
        <end position="166"/>
    </location>
</feature>
<dbReference type="CTD" id="6525"/>
<dbReference type="InterPro" id="IPR022189">
    <property type="entry name" value="SMTN"/>
</dbReference>
<feature type="region of interest" description="Disordered" evidence="2">
    <location>
        <begin position="607"/>
        <end position="756"/>
    </location>
</feature>
<feature type="compositionally biased region" description="Basic and acidic residues" evidence="2">
    <location>
        <begin position="727"/>
        <end position="739"/>
    </location>
</feature>
<feature type="compositionally biased region" description="Low complexity" evidence="2">
    <location>
        <begin position="366"/>
        <end position="393"/>
    </location>
</feature>